<evidence type="ECO:0000313" key="2">
    <source>
        <dbReference type="EMBL" id="MBC5833958.1"/>
    </source>
</evidence>
<reference evidence="2 3" key="1">
    <citation type="submission" date="2020-08" db="EMBL/GenBank/DDBJ databases">
        <title>Description of novel Flavobacterium F-408 isolate.</title>
        <authorList>
            <person name="Saticioglu I.B."/>
            <person name="Duman M."/>
            <person name="Altun S."/>
        </authorList>
    </citation>
    <scope>NUCLEOTIDE SEQUENCE [LARGE SCALE GENOMIC DNA]</scope>
    <source>
        <strain evidence="2 3">F-408</strain>
    </source>
</reference>
<feature type="transmembrane region" description="Helical" evidence="1">
    <location>
        <begin position="28"/>
        <end position="51"/>
    </location>
</feature>
<evidence type="ECO:0000256" key="1">
    <source>
        <dbReference type="SAM" id="Phobius"/>
    </source>
</evidence>
<keyword evidence="1" id="KW-0812">Transmembrane</keyword>
<feature type="transmembrane region" description="Helical" evidence="1">
    <location>
        <begin position="63"/>
        <end position="85"/>
    </location>
</feature>
<organism evidence="2 3">
    <name type="scientific">Flavobacterium bernardetii</name>
    <dbReference type="NCBI Taxonomy" id="2813823"/>
    <lineage>
        <taxon>Bacteria</taxon>
        <taxon>Pseudomonadati</taxon>
        <taxon>Bacteroidota</taxon>
        <taxon>Flavobacteriia</taxon>
        <taxon>Flavobacteriales</taxon>
        <taxon>Flavobacteriaceae</taxon>
        <taxon>Flavobacterium</taxon>
    </lineage>
</organism>
<dbReference type="EMBL" id="JACRUN010000001">
    <property type="protein sequence ID" value="MBC5833958.1"/>
    <property type="molecule type" value="Genomic_DNA"/>
</dbReference>
<proteinExistence type="predicted"/>
<dbReference type="Proteomes" id="UP000605990">
    <property type="component" value="Unassembled WGS sequence"/>
</dbReference>
<accession>A0ABR7IW57</accession>
<protein>
    <submittedName>
        <fullName evidence="2">Uncharacterized protein</fullName>
    </submittedName>
</protein>
<evidence type="ECO:0000313" key="3">
    <source>
        <dbReference type="Proteomes" id="UP000605990"/>
    </source>
</evidence>
<feature type="transmembrane region" description="Helical" evidence="1">
    <location>
        <begin position="7"/>
        <end position="22"/>
    </location>
</feature>
<gene>
    <name evidence="2" type="ORF">H8R27_03590</name>
</gene>
<name>A0ABR7IW57_9FLAO</name>
<keyword evidence="1" id="KW-0472">Membrane</keyword>
<sequence>MKKFNKLFFTIFLIDMIIHLLFEIKSDIGISIINKIIIFLNFIISCPAILIDRTYPFYTNSSLLIGISILIINILIQTFIIYMIIKKNNSKINSK</sequence>
<comment type="caution">
    <text evidence="2">The sequence shown here is derived from an EMBL/GenBank/DDBJ whole genome shotgun (WGS) entry which is preliminary data.</text>
</comment>
<keyword evidence="3" id="KW-1185">Reference proteome</keyword>
<dbReference type="RefSeq" id="WP_166125180.1">
    <property type="nucleotide sequence ID" value="NZ_JAANOQ010000001.1"/>
</dbReference>
<keyword evidence="1" id="KW-1133">Transmembrane helix</keyword>